<evidence type="ECO:0000313" key="4">
    <source>
        <dbReference type="Proteomes" id="UP000823910"/>
    </source>
</evidence>
<feature type="compositionally biased region" description="Low complexity" evidence="1">
    <location>
        <begin position="322"/>
        <end position="364"/>
    </location>
</feature>
<feature type="compositionally biased region" description="Low complexity" evidence="1">
    <location>
        <begin position="257"/>
        <end position="303"/>
    </location>
</feature>
<protein>
    <submittedName>
        <fullName evidence="3">Uncharacterized protein</fullName>
    </submittedName>
</protein>
<evidence type="ECO:0000256" key="2">
    <source>
        <dbReference type="SAM" id="Phobius"/>
    </source>
</evidence>
<sequence length="376" mass="40598">MDHHSSYSAPRSDRMSGSPGSRRGKSAKRNTYNTQSWKDNRILRNLVFYVLPFVVVNLILFTLITASPKIELTIGETTDYKTVDISFRVRSILPIREMTVTLESQPVEVERSDGAYRATLDSNGTLEIYAEGWNGMSVRDNEHIAVLDDAAPVIDQEDYVLEDGHLEFLVSDSQSGVDFSSIYGTEADGQNVRPASYSEDTGRVVFEMEGSDVTVFVSDFAGNISQAAFSIHTNGIDTENRELDFSEEEEDEEEDSSSSSTRETAAASQSTRARSTTAAETTKARSTTAAETTKARSTTAAETTKARETTAAETTRARETTAAETTQARETSAAETTASSQESTAASSQAAPSESSSQAAPSSSGSDDEVTIIPLG</sequence>
<feature type="region of interest" description="Disordered" evidence="1">
    <location>
        <begin position="243"/>
        <end position="376"/>
    </location>
</feature>
<feature type="transmembrane region" description="Helical" evidence="2">
    <location>
        <begin position="46"/>
        <end position="64"/>
    </location>
</feature>
<comment type="caution">
    <text evidence="3">The sequence shown here is derived from an EMBL/GenBank/DDBJ whole genome shotgun (WGS) entry which is preliminary data.</text>
</comment>
<gene>
    <name evidence="3" type="ORF">H9704_13885</name>
</gene>
<reference evidence="3" key="2">
    <citation type="submission" date="2021-04" db="EMBL/GenBank/DDBJ databases">
        <authorList>
            <person name="Gilroy R."/>
        </authorList>
    </citation>
    <scope>NUCLEOTIDE SEQUENCE</scope>
    <source>
        <strain evidence="3">CHK180-15479</strain>
    </source>
</reference>
<feature type="compositionally biased region" description="Basic and acidic residues" evidence="1">
    <location>
        <begin position="304"/>
        <end position="321"/>
    </location>
</feature>
<evidence type="ECO:0000256" key="1">
    <source>
        <dbReference type="SAM" id="MobiDB-lite"/>
    </source>
</evidence>
<proteinExistence type="predicted"/>
<feature type="compositionally biased region" description="Acidic residues" evidence="1">
    <location>
        <begin position="245"/>
        <end position="256"/>
    </location>
</feature>
<organism evidence="3 4">
    <name type="scientific">Candidatus Enterocloster excrementipullorum</name>
    <dbReference type="NCBI Taxonomy" id="2838559"/>
    <lineage>
        <taxon>Bacteria</taxon>
        <taxon>Bacillati</taxon>
        <taxon>Bacillota</taxon>
        <taxon>Clostridia</taxon>
        <taxon>Lachnospirales</taxon>
        <taxon>Lachnospiraceae</taxon>
        <taxon>Enterocloster</taxon>
    </lineage>
</organism>
<evidence type="ECO:0000313" key="3">
    <source>
        <dbReference type="EMBL" id="HJC07210.1"/>
    </source>
</evidence>
<dbReference type="EMBL" id="DWWT01000076">
    <property type="protein sequence ID" value="HJC07210.1"/>
    <property type="molecule type" value="Genomic_DNA"/>
</dbReference>
<accession>A0A9D2N1T3</accession>
<keyword evidence="2" id="KW-0812">Transmembrane</keyword>
<dbReference type="AlphaFoldDB" id="A0A9D2N1T3"/>
<dbReference type="Proteomes" id="UP000823910">
    <property type="component" value="Unassembled WGS sequence"/>
</dbReference>
<name>A0A9D2N1T3_9FIRM</name>
<keyword evidence="2" id="KW-0472">Membrane</keyword>
<reference evidence="3" key="1">
    <citation type="journal article" date="2021" name="PeerJ">
        <title>Extensive microbial diversity within the chicken gut microbiome revealed by metagenomics and culture.</title>
        <authorList>
            <person name="Gilroy R."/>
            <person name="Ravi A."/>
            <person name="Getino M."/>
            <person name="Pursley I."/>
            <person name="Horton D.L."/>
            <person name="Alikhan N.F."/>
            <person name="Baker D."/>
            <person name="Gharbi K."/>
            <person name="Hall N."/>
            <person name="Watson M."/>
            <person name="Adriaenssens E.M."/>
            <person name="Foster-Nyarko E."/>
            <person name="Jarju S."/>
            <person name="Secka A."/>
            <person name="Antonio M."/>
            <person name="Oren A."/>
            <person name="Chaudhuri R.R."/>
            <person name="La Ragione R."/>
            <person name="Hildebrand F."/>
            <person name="Pallen M.J."/>
        </authorList>
    </citation>
    <scope>NUCLEOTIDE SEQUENCE</scope>
    <source>
        <strain evidence="3">CHK180-15479</strain>
    </source>
</reference>
<feature type="region of interest" description="Disordered" evidence="1">
    <location>
        <begin position="1"/>
        <end position="31"/>
    </location>
</feature>
<keyword evidence="2" id="KW-1133">Transmembrane helix</keyword>